<name>A0ABD0QAA6_CIRMR</name>
<organism evidence="1 2">
    <name type="scientific">Cirrhinus mrigala</name>
    <name type="common">Mrigala</name>
    <dbReference type="NCBI Taxonomy" id="683832"/>
    <lineage>
        <taxon>Eukaryota</taxon>
        <taxon>Metazoa</taxon>
        <taxon>Chordata</taxon>
        <taxon>Craniata</taxon>
        <taxon>Vertebrata</taxon>
        <taxon>Euteleostomi</taxon>
        <taxon>Actinopterygii</taxon>
        <taxon>Neopterygii</taxon>
        <taxon>Teleostei</taxon>
        <taxon>Ostariophysi</taxon>
        <taxon>Cypriniformes</taxon>
        <taxon>Cyprinidae</taxon>
        <taxon>Labeoninae</taxon>
        <taxon>Labeonini</taxon>
        <taxon>Cirrhinus</taxon>
    </lineage>
</organism>
<dbReference type="Gene3D" id="2.80.10.50">
    <property type="match status" value="1"/>
</dbReference>
<accession>A0ABD0QAA6</accession>
<feature type="non-terminal residue" evidence="1">
    <location>
        <position position="57"/>
    </location>
</feature>
<dbReference type="EMBL" id="JAMKFB020000010">
    <property type="protein sequence ID" value="KAL0183084.1"/>
    <property type="molecule type" value="Genomic_DNA"/>
</dbReference>
<reference evidence="1 2" key="1">
    <citation type="submission" date="2024-05" db="EMBL/GenBank/DDBJ databases">
        <title>Genome sequencing and assembly of Indian major carp, Cirrhinus mrigala (Hamilton, 1822).</title>
        <authorList>
            <person name="Mohindra V."/>
            <person name="Chowdhury L.M."/>
            <person name="Lal K."/>
            <person name="Jena J.K."/>
        </authorList>
    </citation>
    <scope>NUCLEOTIDE SEQUENCE [LARGE SCALE GENOMIC DNA]</scope>
    <source>
        <strain evidence="1">CM1030</strain>
        <tissue evidence="1">Blood</tissue>
    </source>
</reference>
<comment type="caution">
    <text evidence="1">The sequence shown here is derived from an EMBL/GenBank/DDBJ whole genome shotgun (WGS) entry which is preliminary data.</text>
</comment>
<gene>
    <name evidence="1" type="ORF">M9458_022459</name>
</gene>
<dbReference type="Proteomes" id="UP001529510">
    <property type="component" value="Unassembled WGS sequence"/>
</dbReference>
<evidence type="ECO:0000313" key="2">
    <source>
        <dbReference type="Proteomes" id="UP001529510"/>
    </source>
</evidence>
<evidence type="ECO:0000313" key="1">
    <source>
        <dbReference type="EMBL" id="KAL0183084.1"/>
    </source>
</evidence>
<protein>
    <submittedName>
        <fullName evidence="1">Uncharacterized protein</fullName>
    </submittedName>
</protein>
<dbReference type="AlphaFoldDB" id="A0ABD0QAA6"/>
<proteinExistence type="predicted"/>
<sequence length="57" mass="6424">RHIDPLNAQASYRKINQTLQCNICDKYKKSLVLSDKLNTQDLHLKAVTLTGGNISLK</sequence>
<feature type="non-terminal residue" evidence="1">
    <location>
        <position position="1"/>
    </location>
</feature>
<keyword evidence="2" id="KW-1185">Reference proteome</keyword>